<comment type="caution">
    <text evidence="2">The sequence shown here is derived from an EMBL/GenBank/DDBJ whole genome shotgun (WGS) entry which is preliminary data.</text>
</comment>
<keyword evidence="3" id="KW-1185">Reference proteome</keyword>
<dbReference type="AlphaFoldDB" id="A0A2P5DD75"/>
<feature type="region of interest" description="Disordered" evidence="1">
    <location>
        <begin position="50"/>
        <end position="80"/>
    </location>
</feature>
<feature type="compositionally biased region" description="Low complexity" evidence="1">
    <location>
        <begin position="50"/>
        <end position="63"/>
    </location>
</feature>
<dbReference type="EMBL" id="JXTC01000278">
    <property type="protein sequence ID" value="PON71217.1"/>
    <property type="molecule type" value="Genomic_DNA"/>
</dbReference>
<evidence type="ECO:0000256" key="1">
    <source>
        <dbReference type="SAM" id="MobiDB-lite"/>
    </source>
</evidence>
<dbReference type="InParanoid" id="A0A2P5DD75"/>
<evidence type="ECO:0000313" key="3">
    <source>
        <dbReference type="Proteomes" id="UP000237000"/>
    </source>
</evidence>
<evidence type="ECO:0000313" key="2">
    <source>
        <dbReference type="EMBL" id="PON71217.1"/>
    </source>
</evidence>
<organism evidence="2 3">
    <name type="scientific">Trema orientale</name>
    <name type="common">Charcoal tree</name>
    <name type="synonym">Celtis orientalis</name>
    <dbReference type="NCBI Taxonomy" id="63057"/>
    <lineage>
        <taxon>Eukaryota</taxon>
        <taxon>Viridiplantae</taxon>
        <taxon>Streptophyta</taxon>
        <taxon>Embryophyta</taxon>
        <taxon>Tracheophyta</taxon>
        <taxon>Spermatophyta</taxon>
        <taxon>Magnoliopsida</taxon>
        <taxon>eudicotyledons</taxon>
        <taxon>Gunneridae</taxon>
        <taxon>Pentapetalae</taxon>
        <taxon>rosids</taxon>
        <taxon>fabids</taxon>
        <taxon>Rosales</taxon>
        <taxon>Cannabaceae</taxon>
        <taxon>Trema</taxon>
    </lineage>
</organism>
<dbReference type="Proteomes" id="UP000237000">
    <property type="component" value="Unassembled WGS sequence"/>
</dbReference>
<name>A0A2P5DD75_TREOI</name>
<sequence length="129" mass="14352">MQMRRHRHWSDFNISACNTGKVMFSTFRALVIEDPPSSIPKASIVSMFTSGESGSGSETGSTSNNYAVNLGTHSDETHSMDSCETRTVSVSGRIDWTRVASIYIGGANFMSPEKRDEEVKYYYQNTVFS</sequence>
<reference evidence="3" key="1">
    <citation type="submission" date="2016-06" db="EMBL/GenBank/DDBJ databases">
        <title>Parallel loss of symbiosis genes in relatives of nitrogen-fixing non-legume Parasponia.</title>
        <authorList>
            <person name="Van Velzen R."/>
            <person name="Holmer R."/>
            <person name="Bu F."/>
            <person name="Rutten L."/>
            <person name="Van Zeijl A."/>
            <person name="Liu W."/>
            <person name="Santuari L."/>
            <person name="Cao Q."/>
            <person name="Sharma T."/>
            <person name="Shen D."/>
            <person name="Roswanjaya Y."/>
            <person name="Wardhani T."/>
            <person name="Kalhor M.S."/>
            <person name="Jansen J."/>
            <person name="Van den Hoogen J."/>
            <person name="Gungor B."/>
            <person name="Hartog M."/>
            <person name="Hontelez J."/>
            <person name="Verver J."/>
            <person name="Yang W.-C."/>
            <person name="Schijlen E."/>
            <person name="Repin R."/>
            <person name="Schilthuizen M."/>
            <person name="Schranz E."/>
            <person name="Heidstra R."/>
            <person name="Miyata K."/>
            <person name="Fedorova E."/>
            <person name="Kohlen W."/>
            <person name="Bisseling T."/>
            <person name="Smit S."/>
            <person name="Geurts R."/>
        </authorList>
    </citation>
    <scope>NUCLEOTIDE SEQUENCE [LARGE SCALE GENOMIC DNA]</scope>
    <source>
        <strain evidence="3">cv. RG33-2</strain>
    </source>
</reference>
<accession>A0A2P5DD75</accession>
<gene>
    <name evidence="2" type="ORF">TorRG33x02_255090</name>
</gene>
<proteinExistence type="predicted"/>
<protein>
    <submittedName>
        <fullName evidence="2">Uncharacterized protein</fullName>
    </submittedName>
</protein>